<dbReference type="PROSITE" id="PS00134">
    <property type="entry name" value="TRYPSIN_HIS"/>
    <property type="match status" value="1"/>
</dbReference>
<keyword evidence="10" id="KW-1185">Reference proteome</keyword>
<evidence type="ECO:0000256" key="3">
    <source>
        <dbReference type="ARBA" id="ARBA00022670"/>
    </source>
</evidence>
<dbReference type="GO" id="GO:0005615">
    <property type="term" value="C:extracellular space"/>
    <property type="evidence" value="ECO:0007669"/>
    <property type="project" value="TreeGrafter"/>
</dbReference>
<dbReference type="PROSITE" id="PS50240">
    <property type="entry name" value="TRYPSIN_DOM"/>
    <property type="match status" value="1"/>
</dbReference>
<comment type="subcellular location">
    <subcellularLocation>
        <location evidence="1">Secreted</location>
    </subcellularLocation>
</comment>
<dbReference type="PANTHER" id="PTHR24264:SF65">
    <property type="entry name" value="SRCR DOMAIN-CONTAINING PROTEIN"/>
    <property type="match status" value="1"/>
</dbReference>
<dbReference type="PANTHER" id="PTHR24264">
    <property type="entry name" value="TRYPSIN-RELATED"/>
    <property type="match status" value="1"/>
</dbReference>
<dbReference type="Gene3D" id="2.40.10.10">
    <property type="entry name" value="Trypsin-like serine proteases"/>
    <property type="match status" value="1"/>
</dbReference>
<protein>
    <recommendedName>
        <fullName evidence="8">Peptidase S1 domain-containing protein</fullName>
    </recommendedName>
</protein>
<organism evidence="9 10">
    <name type="scientific">Diploptera punctata</name>
    <name type="common">Pacific beetle cockroach</name>
    <dbReference type="NCBI Taxonomy" id="6984"/>
    <lineage>
        <taxon>Eukaryota</taxon>
        <taxon>Metazoa</taxon>
        <taxon>Ecdysozoa</taxon>
        <taxon>Arthropoda</taxon>
        <taxon>Hexapoda</taxon>
        <taxon>Insecta</taxon>
        <taxon>Pterygota</taxon>
        <taxon>Neoptera</taxon>
        <taxon>Polyneoptera</taxon>
        <taxon>Dictyoptera</taxon>
        <taxon>Blattodea</taxon>
        <taxon>Blaberoidea</taxon>
        <taxon>Blaberidae</taxon>
        <taxon>Diplopterinae</taxon>
        <taxon>Diploptera</taxon>
    </lineage>
</organism>
<reference evidence="9" key="1">
    <citation type="journal article" date="2023" name="IScience">
        <title>Live-bearing cockroach genome reveals convergent evolutionary mechanisms linked to viviparity in insects and beyond.</title>
        <authorList>
            <person name="Fouks B."/>
            <person name="Harrison M.C."/>
            <person name="Mikhailova A.A."/>
            <person name="Marchal E."/>
            <person name="English S."/>
            <person name="Carruthers M."/>
            <person name="Jennings E.C."/>
            <person name="Chiamaka E.L."/>
            <person name="Frigard R.A."/>
            <person name="Pippel M."/>
            <person name="Attardo G.M."/>
            <person name="Benoit J.B."/>
            <person name="Bornberg-Bauer E."/>
            <person name="Tobe S.S."/>
        </authorList>
    </citation>
    <scope>NUCLEOTIDE SEQUENCE</scope>
    <source>
        <strain evidence="9">Stay&amp;Tobe</strain>
    </source>
</reference>
<dbReference type="PRINTS" id="PR00722">
    <property type="entry name" value="CHYMOTRYPSIN"/>
</dbReference>
<evidence type="ECO:0000313" key="9">
    <source>
        <dbReference type="EMBL" id="KAJ9579985.1"/>
    </source>
</evidence>
<feature type="domain" description="Peptidase S1" evidence="8">
    <location>
        <begin position="49"/>
        <end position="281"/>
    </location>
</feature>
<name>A0AAD8E7D7_DIPPU</name>
<feature type="non-terminal residue" evidence="9">
    <location>
        <position position="304"/>
    </location>
</feature>
<accession>A0AAD8E7D7</accession>
<dbReference type="InterPro" id="IPR033116">
    <property type="entry name" value="TRYPSIN_SER"/>
</dbReference>
<dbReference type="SUPFAM" id="SSF50494">
    <property type="entry name" value="Trypsin-like serine proteases"/>
    <property type="match status" value="1"/>
</dbReference>
<dbReference type="AlphaFoldDB" id="A0AAD8E7D7"/>
<keyword evidence="6" id="KW-1015">Disulfide bond</keyword>
<keyword evidence="5 7" id="KW-0720">Serine protease</keyword>
<feature type="non-terminal residue" evidence="9">
    <location>
        <position position="1"/>
    </location>
</feature>
<keyword evidence="4 7" id="KW-0378">Hydrolase</keyword>
<dbReference type="InterPro" id="IPR018114">
    <property type="entry name" value="TRYPSIN_HIS"/>
</dbReference>
<dbReference type="InterPro" id="IPR001254">
    <property type="entry name" value="Trypsin_dom"/>
</dbReference>
<gene>
    <name evidence="9" type="ORF">L9F63_004368</name>
</gene>
<dbReference type="GO" id="GO:0006508">
    <property type="term" value="P:proteolysis"/>
    <property type="evidence" value="ECO:0007669"/>
    <property type="project" value="UniProtKB-KW"/>
</dbReference>
<dbReference type="Proteomes" id="UP001233999">
    <property type="component" value="Unassembled WGS sequence"/>
</dbReference>
<dbReference type="PROSITE" id="PS00135">
    <property type="entry name" value="TRYPSIN_SER"/>
    <property type="match status" value="1"/>
</dbReference>
<reference evidence="9" key="2">
    <citation type="submission" date="2023-05" db="EMBL/GenBank/DDBJ databases">
        <authorList>
            <person name="Fouks B."/>
        </authorList>
    </citation>
    <scope>NUCLEOTIDE SEQUENCE</scope>
    <source>
        <strain evidence="9">Stay&amp;Tobe</strain>
        <tissue evidence="9">Testes</tissue>
    </source>
</reference>
<evidence type="ECO:0000256" key="5">
    <source>
        <dbReference type="ARBA" id="ARBA00022825"/>
    </source>
</evidence>
<dbReference type="CDD" id="cd00190">
    <property type="entry name" value="Tryp_SPc"/>
    <property type="match status" value="1"/>
</dbReference>
<dbReference type="InterPro" id="IPR043504">
    <property type="entry name" value="Peptidase_S1_PA_chymotrypsin"/>
</dbReference>
<evidence type="ECO:0000256" key="4">
    <source>
        <dbReference type="ARBA" id="ARBA00022801"/>
    </source>
</evidence>
<sequence>TRIGINGTARLLFDELFGLGSSTSDSDSDDEKLKNCSCQCGVVNQEVRIVGGRPTGLNQYPWMARLVYDGNFHCGGSLLNGDYVLTAAHCVRRLKRAKIRVYLGDHDQFQEDESPSIMRGVSTIIRHRNFDIDSYNHDIALLKLRKPVTFTKRVRPVCLPQPNVDPAGRVGTVVGWGRTAEGGNLAALVQEVEVPILSLQQCRQMKYRPHRITPYMVCAGRGIHDSCQGDSGGPLLVKSTTEQKLEIVGIVSWGTGCGRPGYPGVYTRVARYAEWIKRNIKDSCYSSCITKRAKPATGGIDTHA</sequence>
<evidence type="ECO:0000256" key="1">
    <source>
        <dbReference type="ARBA" id="ARBA00004613"/>
    </source>
</evidence>
<dbReference type="Pfam" id="PF00089">
    <property type="entry name" value="Trypsin"/>
    <property type="match status" value="1"/>
</dbReference>
<dbReference type="InterPro" id="IPR050127">
    <property type="entry name" value="Serine_Proteases_S1"/>
</dbReference>
<proteinExistence type="predicted"/>
<evidence type="ECO:0000256" key="7">
    <source>
        <dbReference type="RuleBase" id="RU363034"/>
    </source>
</evidence>
<evidence type="ECO:0000259" key="8">
    <source>
        <dbReference type="PROSITE" id="PS50240"/>
    </source>
</evidence>
<dbReference type="GO" id="GO:0004252">
    <property type="term" value="F:serine-type endopeptidase activity"/>
    <property type="evidence" value="ECO:0007669"/>
    <property type="project" value="InterPro"/>
</dbReference>
<dbReference type="SMART" id="SM00020">
    <property type="entry name" value="Tryp_SPc"/>
    <property type="match status" value="1"/>
</dbReference>
<dbReference type="InterPro" id="IPR001314">
    <property type="entry name" value="Peptidase_S1A"/>
</dbReference>
<keyword evidence="2" id="KW-0964">Secreted</keyword>
<evidence type="ECO:0000313" key="10">
    <source>
        <dbReference type="Proteomes" id="UP001233999"/>
    </source>
</evidence>
<dbReference type="InterPro" id="IPR009003">
    <property type="entry name" value="Peptidase_S1_PA"/>
</dbReference>
<evidence type="ECO:0000256" key="2">
    <source>
        <dbReference type="ARBA" id="ARBA00022525"/>
    </source>
</evidence>
<dbReference type="FunFam" id="2.40.10.10:FF:000006">
    <property type="entry name" value="Serine proteinase stubble"/>
    <property type="match status" value="1"/>
</dbReference>
<comment type="caution">
    <text evidence="9">The sequence shown here is derived from an EMBL/GenBank/DDBJ whole genome shotgun (WGS) entry which is preliminary data.</text>
</comment>
<dbReference type="EMBL" id="JASPKZ010008365">
    <property type="protein sequence ID" value="KAJ9579985.1"/>
    <property type="molecule type" value="Genomic_DNA"/>
</dbReference>
<evidence type="ECO:0000256" key="6">
    <source>
        <dbReference type="ARBA" id="ARBA00023157"/>
    </source>
</evidence>
<keyword evidence="3 7" id="KW-0645">Protease</keyword>